<dbReference type="PRINTS" id="PR00344">
    <property type="entry name" value="BCTRLSENSOR"/>
</dbReference>
<dbReference type="EC" id="2.7.13.3" evidence="3"/>
<dbReference type="InterPro" id="IPR036890">
    <property type="entry name" value="HATPase_C_sf"/>
</dbReference>
<dbReference type="FunFam" id="1.10.287.130:FF:000008">
    <property type="entry name" value="Two-component sensor histidine kinase"/>
    <property type="match status" value="1"/>
</dbReference>
<protein>
    <recommendedName>
        <fullName evidence="3">histidine kinase</fullName>
        <ecNumber evidence="3">2.7.13.3</ecNumber>
    </recommendedName>
</protein>
<dbReference type="GO" id="GO:0000155">
    <property type="term" value="F:phosphorelay sensor kinase activity"/>
    <property type="evidence" value="ECO:0007669"/>
    <property type="project" value="InterPro"/>
</dbReference>
<dbReference type="CDD" id="cd00082">
    <property type="entry name" value="HisKA"/>
    <property type="match status" value="1"/>
</dbReference>
<dbReference type="PANTHER" id="PTHR45453:SF1">
    <property type="entry name" value="PHOSPHATE REGULON SENSOR PROTEIN PHOR"/>
    <property type="match status" value="1"/>
</dbReference>
<dbReference type="InterPro" id="IPR035965">
    <property type="entry name" value="PAS-like_dom_sf"/>
</dbReference>
<gene>
    <name evidence="13" type="ORF">C0186_05705</name>
</gene>
<dbReference type="SUPFAM" id="SSF47384">
    <property type="entry name" value="Homodimeric domain of signal transducing histidine kinase"/>
    <property type="match status" value="1"/>
</dbReference>
<keyword evidence="10" id="KW-0902">Two-component regulatory system</keyword>
<dbReference type="SMART" id="SM00388">
    <property type="entry name" value="HisKA"/>
    <property type="match status" value="1"/>
</dbReference>
<evidence type="ECO:0000256" key="11">
    <source>
        <dbReference type="ARBA" id="ARBA00023136"/>
    </source>
</evidence>
<dbReference type="GO" id="GO:0005886">
    <property type="term" value="C:plasma membrane"/>
    <property type="evidence" value="ECO:0007669"/>
    <property type="project" value="UniProtKB-SubCell"/>
</dbReference>
<dbReference type="Pfam" id="PF00989">
    <property type="entry name" value="PAS"/>
    <property type="match status" value="1"/>
</dbReference>
<accession>A0A2J6WHX6</accession>
<dbReference type="SUPFAM" id="SSF55874">
    <property type="entry name" value="ATPase domain of HSP90 chaperone/DNA topoisomerase II/histidine kinase"/>
    <property type="match status" value="1"/>
</dbReference>
<keyword evidence="8" id="KW-0418">Kinase</keyword>
<dbReference type="Gene3D" id="3.30.565.10">
    <property type="entry name" value="Histidine kinase-like ATPase, C-terminal domain"/>
    <property type="match status" value="1"/>
</dbReference>
<keyword evidence="6" id="KW-0808">Transferase</keyword>
<feature type="domain" description="Histidine kinase" evidence="12">
    <location>
        <begin position="171"/>
        <end position="387"/>
    </location>
</feature>
<evidence type="ECO:0000256" key="9">
    <source>
        <dbReference type="ARBA" id="ARBA00022840"/>
    </source>
</evidence>
<evidence type="ECO:0000256" key="3">
    <source>
        <dbReference type="ARBA" id="ARBA00012438"/>
    </source>
</evidence>
<dbReference type="Gene3D" id="3.30.450.20">
    <property type="entry name" value="PAS domain"/>
    <property type="match status" value="1"/>
</dbReference>
<keyword evidence="7" id="KW-0547">Nucleotide-binding</keyword>
<dbReference type="PROSITE" id="PS50109">
    <property type="entry name" value="HIS_KIN"/>
    <property type="match status" value="1"/>
</dbReference>
<dbReference type="SMART" id="SM00387">
    <property type="entry name" value="HATPase_c"/>
    <property type="match status" value="1"/>
</dbReference>
<dbReference type="InterPro" id="IPR000014">
    <property type="entry name" value="PAS"/>
</dbReference>
<comment type="caution">
    <text evidence="13">The sequence shown here is derived from an EMBL/GenBank/DDBJ whole genome shotgun (WGS) entry which is preliminary data.</text>
</comment>
<evidence type="ECO:0000256" key="7">
    <source>
        <dbReference type="ARBA" id="ARBA00022741"/>
    </source>
</evidence>
<dbReference type="InterPro" id="IPR003661">
    <property type="entry name" value="HisK_dim/P_dom"/>
</dbReference>
<reference evidence="13 14" key="1">
    <citation type="submission" date="2018-01" db="EMBL/GenBank/DDBJ databases">
        <title>Metagenomic assembled genomes from two thermal pools in the Uzon Caldera, Kamchatka, Russia.</title>
        <authorList>
            <person name="Wilkins L."/>
            <person name="Ettinger C."/>
        </authorList>
    </citation>
    <scope>NUCLEOTIDE SEQUENCE [LARGE SCALE GENOMIC DNA]</scope>
    <source>
        <strain evidence="13">ZAV-04</strain>
    </source>
</reference>
<comment type="subcellular location">
    <subcellularLocation>
        <location evidence="2">Cell membrane</location>
    </subcellularLocation>
</comment>
<evidence type="ECO:0000259" key="12">
    <source>
        <dbReference type="PROSITE" id="PS50109"/>
    </source>
</evidence>
<dbReference type="InterPro" id="IPR013767">
    <property type="entry name" value="PAS_fold"/>
</dbReference>
<keyword evidence="5" id="KW-0597">Phosphoprotein</keyword>
<dbReference type="Pfam" id="PF02518">
    <property type="entry name" value="HATPase_c"/>
    <property type="match status" value="1"/>
</dbReference>
<evidence type="ECO:0000256" key="4">
    <source>
        <dbReference type="ARBA" id="ARBA00022475"/>
    </source>
</evidence>
<dbReference type="InterPro" id="IPR005467">
    <property type="entry name" value="His_kinase_dom"/>
</dbReference>
<dbReference type="Gene3D" id="1.10.287.130">
    <property type="match status" value="1"/>
</dbReference>
<dbReference type="EMBL" id="PNIO01000049">
    <property type="protein sequence ID" value="PMP69975.1"/>
    <property type="molecule type" value="Genomic_DNA"/>
</dbReference>
<dbReference type="InterPro" id="IPR036097">
    <property type="entry name" value="HisK_dim/P_sf"/>
</dbReference>
<evidence type="ECO:0000256" key="1">
    <source>
        <dbReference type="ARBA" id="ARBA00000085"/>
    </source>
</evidence>
<name>A0A2J6WHX6_9BACT</name>
<dbReference type="Pfam" id="PF00512">
    <property type="entry name" value="HisKA"/>
    <property type="match status" value="1"/>
</dbReference>
<comment type="catalytic activity">
    <reaction evidence="1">
        <text>ATP + protein L-histidine = ADP + protein N-phospho-L-histidine.</text>
        <dbReference type="EC" id="2.7.13.3"/>
    </reaction>
</comment>
<dbReference type="FunFam" id="3.30.565.10:FF:000023">
    <property type="entry name" value="PAS domain-containing sensor histidine kinase"/>
    <property type="match status" value="1"/>
</dbReference>
<dbReference type="PANTHER" id="PTHR45453">
    <property type="entry name" value="PHOSPHATE REGULON SENSOR PROTEIN PHOR"/>
    <property type="match status" value="1"/>
</dbReference>
<evidence type="ECO:0000256" key="6">
    <source>
        <dbReference type="ARBA" id="ARBA00022679"/>
    </source>
</evidence>
<evidence type="ECO:0000256" key="10">
    <source>
        <dbReference type="ARBA" id="ARBA00023012"/>
    </source>
</evidence>
<dbReference type="GO" id="GO:0005524">
    <property type="term" value="F:ATP binding"/>
    <property type="evidence" value="ECO:0007669"/>
    <property type="project" value="UniProtKB-KW"/>
</dbReference>
<evidence type="ECO:0000313" key="13">
    <source>
        <dbReference type="EMBL" id="PMP69975.1"/>
    </source>
</evidence>
<dbReference type="GO" id="GO:0016036">
    <property type="term" value="P:cellular response to phosphate starvation"/>
    <property type="evidence" value="ECO:0007669"/>
    <property type="project" value="TreeGrafter"/>
</dbReference>
<dbReference type="GO" id="GO:0006355">
    <property type="term" value="P:regulation of DNA-templated transcription"/>
    <property type="evidence" value="ECO:0007669"/>
    <property type="project" value="InterPro"/>
</dbReference>
<dbReference type="InterPro" id="IPR004358">
    <property type="entry name" value="Sig_transdc_His_kin-like_C"/>
</dbReference>
<dbReference type="InterPro" id="IPR050351">
    <property type="entry name" value="BphY/WalK/GraS-like"/>
</dbReference>
<dbReference type="InterPro" id="IPR003594">
    <property type="entry name" value="HATPase_dom"/>
</dbReference>
<dbReference type="SUPFAM" id="SSF55785">
    <property type="entry name" value="PYP-like sensor domain (PAS domain)"/>
    <property type="match status" value="1"/>
</dbReference>
<dbReference type="Proteomes" id="UP000242288">
    <property type="component" value="Unassembled WGS sequence"/>
</dbReference>
<proteinExistence type="predicted"/>
<evidence type="ECO:0000256" key="5">
    <source>
        <dbReference type="ARBA" id="ARBA00022553"/>
    </source>
</evidence>
<organism evidence="13 14">
    <name type="scientific">Thermodesulfovibrio aggregans</name>
    <dbReference type="NCBI Taxonomy" id="86166"/>
    <lineage>
        <taxon>Bacteria</taxon>
        <taxon>Pseudomonadati</taxon>
        <taxon>Nitrospirota</taxon>
        <taxon>Thermodesulfovibrionia</taxon>
        <taxon>Thermodesulfovibrionales</taxon>
        <taxon>Thermodesulfovibrionaceae</taxon>
        <taxon>Thermodesulfovibrio</taxon>
    </lineage>
</organism>
<dbReference type="CDD" id="cd00130">
    <property type="entry name" value="PAS"/>
    <property type="match status" value="1"/>
</dbReference>
<dbReference type="GO" id="GO:0004721">
    <property type="term" value="F:phosphoprotein phosphatase activity"/>
    <property type="evidence" value="ECO:0007669"/>
    <property type="project" value="TreeGrafter"/>
</dbReference>
<evidence type="ECO:0000256" key="2">
    <source>
        <dbReference type="ARBA" id="ARBA00004236"/>
    </source>
</evidence>
<keyword evidence="9" id="KW-0067">ATP-binding</keyword>
<dbReference type="AlphaFoldDB" id="A0A2J6WHX6"/>
<evidence type="ECO:0000256" key="8">
    <source>
        <dbReference type="ARBA" id="ARBA00022777"/>
    </source>
</evidence>
<evidence type="ECO:0000313" key="14">
    <source>
        <dbReference type="Proteomes" id="UP000242288"/>
    </source>
</evidence>
<keyword evidence="4" id="KW-1003">Cell membrane</keyword>
<keyword evidence="11" id="KW-0472">Membrane</keyword>
<sequence>MVAEFLILLIFLLILIILILAGRIKTLSQKIHELQSEKNVYELTQIKSPQSFETILKSITEGLLIIDPRGYIMLANQSLKDILRIDEPPEGKQVIEVIRNIDLINLISSAMVEKQDLTAEIIVKKAGKDIYLLAKAMPVVDSGSVSFLIILLHDISRLKQLENIRRDFVANVSHELKTPVTAIKGYAEALLDGAIDERENAKKFIEIIKNQADRLNALVEDLLTLSRIESGDIKIEKEKILLESLVESVFEIFKDRAEKKGLLLKKEIPYETFIYADKDRFTQIMINLIDNAIKFTEKGLVKVRFFQENDKGILSVEDTGIGIPKEHLYRIGERFYRVDQARSRQLGGTGLGLAIVKHLVLAHGWQFKIDSEVNKGTEVKIIIHDNF</sequence>